<proteinExistence type="predicted"/>
<reference evidence="3" key="2">
    <citation type="journal article" date="2020" name="Int. Dairy J.">
        <title>Lactic acid bacterial diversity in Brie cheese focusing on salt concentration and pH of isolation medium and characterisation of halophilic and alkaliphilic lactic acid bacterial isolates.</title>
        <authorList>
            <person name="Unno R."/>
            <person name="Matsutani M."/>
            <person name="Suzuki T."/>
            <person name="Kodama K."/>
            <person name="Matsushita H."/>
            <person name="Yamasato K."/>
            <person name="Koizumi Y."/>
            <person name="Ishikawa M."/>
        </authorList>
    </citation>
    <scope>NUCLEOTIDE SEQUENCE</scope>
    <source>
        <strain evidence="3">7C1</strain>
        <strain evidence="2">8C4</strain>
    </source>
</reference>
<keyword evidence="1" id="KW-0472">Membrane</keyword>
<dbReference type="EMBL" id="BKBO01000022">
    <property type="protein sequence ID" value="GEQ49667.1"/>
    <property type="molecule type" value="Genomic_DNA"/>
</dbReference>
<evidence type="ECO:0000313" key="5">
    <source>
        <dbReference type="Proteomes" id="UP000886607"/>
    </source>
</evidence>
<accession>A0AAN4UC05</accession>
<keyword evidence="5" id="KW-1185">Reference proteome</keyword>
<feature type="transmembrane region" description="Helical" evidence="1">
    <location>
        <begin position="16"/>
        <end position="34"/>
    </location>
</feature>
<dbReference type="Proteomes" id="UP000886597">
    <property type="component" value="Unassembled WGS sequence"/>
</dbReference>
<protein>
    <submittedName>
        <fullName evidence="3">Uncharacterized protein</fullName>
    </submittedName>
</protein>
<keyword evidence="1" id="KW-0812">Transmembrane</keyword>
<organism evidence="3 4">
    <name type="scientific">Tetragenococcus koreensis</name>
    <dbReference type="NCBI Taxonomy" id="290335"/>
    <lineage>
        <taxon>Bacteria</taxon>
        <taxon>Bacillati</taxon>
        <taxon>Bacillota</taxon>
        <taxon>Bacilli</taxon>
        <taxon>Lactobacillales</taxon>
        <taxon>Enterococcaceae</taxon>
        <taxon>Tetragenococcus</taxon>
    </lineage>
</organism>
<reference evidence="3" key="1">
    <citation type="submission" date="2019-08" db="EMBL/GenBank/DDBJ databases">
        <authorList>
            <person name="Ishikawa M."/>
            <person name="Suzuki T."/>
            <person name="Matsutani M."/>
        </authorList>
    </citation>
    <scope>NUCLEOTIDE SEQUENCE</scope>
    <source>
        <strain evidence="3">7C1</strain>
        <strain evidence="2">8C4</strain>
    </source>
</reference>
<keyword evidence="1" id="KW-1133">Transmembrane helix</keyword>
<dbReference type="AlphaFoldDB" id="A0AAN4UC05"/>
<gene>
    <name evidence="2" type="ORF">TK11N_15190</name>
    <name evidence="3" type="ORF">TK2N_14920</name>
</gene>
<sequence length="112" mass="13058">MKHFFRTVLTSLQPSYLVRQYVFGGIVALVFYFISRQSVPDLSPFVLILNFLLYPYAMFVYDSLIGLLMGENIWFTNGILAIIWGIFKVVIIFIFSIFIAPLGIAYLYFTYR</sequence>
<feature type="transmembrane region" description="Helical" evidence="1">
    <location>
        <begin position="46"/>
        <end position="69"/>
    </location>
</feature>
<feature type="transmembrane region" description="Helical" evidence="1">
    <location>
        <begin position="81"/>
        <end position="109"/>
    </location>
</feature>
<dbReference type="Proteomes" id="UP000886607">
    <property type="component" value="Unassembled WGS sequence"/>
</dbReference>
<dbReference type="RefSeq" id="WP_202584086.1">
    <property type="nucleotide sequence ID" value="NZ_BKBO01000022.1"/>
</dbReference>
<name>A0AAN4UC05_9ENTE</name>
<evidence type="ECO:0000256" key="1">
    <source>
        <dbReference type="SAM" id="Phobius"/>
    </source>
</evidence>
<evidence type="ECO:0000313" key="3">
    <source>
        <dbReference type="EMBL" id="GEQ54648.1"/>
    </source>
</evidence>
<evidence type="ECO:0000313" key="4">
    <source>
        <dbReference type="Proteomes" id="UP000886597"/>
    </source>
</evidence>
<evidence type="ECO:0000313" key="2">
    <source>
        <dbReference type="EMBL" id="GEQ49667.1"/>
    </source>
</evidence>
<dbReference type="EMBL" id="BKBQ01000021">
    <property type="protein sequence ID" value="GEQ54648.1"/>
    <property type="molecule type" value="Genomic_DNA"/>
</dbReference>
<comment type="caution">
    <text evidence="3">The sequence shown here is derived from an EMBL/GenBank/DDBJ whole genome shotgun (WGS) entry which is preliminary data.</text>
</comment>